<reference evidence="2" key="1">
    <citation type="journal article" date="2019" name="Int. J. Syst. Evol. Microbiol.">
        <title>The Global Catalogue of Microorganisms (GCM) 10K type strain sequencing project: providing services to taxonomists for standard genome sequencing and annotation.</title>
        <authorList>
            <consortium name="The Broad Institute Genomics Platform"/>
            <consortium name="The Broad Institute Genome Sequencing Center for Infectious Disease"/>
            <person name="Wu L."/>
            <person name="Ma J."/>
        </authorList>
    </citation>
    <scope>NUCLEOTIDE SEQUENCE [LARGE SCALE GENOMIC DNA]</scope>
    <source>
        <strain evidence="2">CGMCC 4.7177</strain>
    </source>
</reference>
<evidence type="ECO:0000313" key="1">
    <source>
        <dbReference type="EMBL" id="MFD1929135.1"/>
    </source>
</evidence>
<accession>A0ABW4SHZ8</accession>
<evidence type="ECO:0000313" key="2">
    <source>
        <dbReference type="Proteomes" id="UP001597218"/>
    </source>
</evidence>
<organism evidence="1 2">
    <name type="scientific">Sporosarcina siberiensis</name>
    <dbReference type="NCBI Taxonomy" id="1365606"/>
    <lineage>
        <taxon>Bacteria</taxon>
        <taxon>Bacillati</taxon>
        <taxon>Bacillota</taxon>
        <taxon>Bacilli</taxon>
        <taxon>Bacillales</taxon>
        <taxon>Caryophanaceae</taxon>
        <taxon>Sporosarcina</taxon>
    </lineage>
</organism>
<dbReference type="EMBL" id="JBHUGI010000032">
    <property type="protein sequence ID" value="MFD1929135.1"/>
    <property type="molecule type" value="Genomic_DNA"/>
</dbReference>
<comment type="caution">
    <text evidence="1">The sequence shown here is derived from an EMBL/GenBank/DDBJ whole genome shotgun (WGS) entry which is preliminary data.</text>
</comment>
<protein>
    <submittedName>
        <fullName evidence="1">Uncharacterized protein</fullName>
    </submittedName>
</protein>
<name>A0ABW4SHZ8_9BACL</name>
<gene>
    <name evidence="1" type="ORF">ACFSFY_13915</name>
</gene>
<proteinExistence type="predicted"/>
<sequence length="124" mass="14155">MLFVDGPPIFIRVVVKDEESTSVFMMSEEELQETDEEILLPEDSNLEIDVSVLKRVLYLDGAFQREIYKPLQFITGNEILKGSIHKIEGETVFINLHGENDGMIALEIASIDDILWRGHPIHET</sequence>
<keyword evidence="2" id="KW-1185">Reference proteome</keyword>
<dbReference type="Proteomes" id="UP001597218">
    <property type="component" value="Unassembled WGS sequence"/>
</dbReference>